<evidence type="ECO:0000313" key="2">
    <source>
        <dbReference type="Proteomes" id="UP000185612"/>
    </source>
</evidence>
<dbReference type="EMBL" id="MQVS01000005">
    <property type="protein sequence ID" value="OKL51695.1"/>
    <property type="molecule type" value="Genomic_DNA"/>
</dbReference>
<evidence type="ECO:0008006" key="3">
    <source>
        <dbReference type="Google" id="ProtNLM"/>
    </source>
</evidence>
<dbReference type="AlphaFoldDB" id="A0A1Q5PW93"/>
<dbReference type="Proteomes" id="UP000185612">
    <property type="component" value="Unassembled WGS sequence"/>
</dbReference>
<evidence type="ECO:0000313" key="1">
    <source>
        <dbReference type="EMBL" id="OKL51695.1"/>
    </source>
</evidence>
<dbReference type="STRING" id="52770.BSZ40_05950"/>
<dbReference type="OrthoDB" id="4426339at2"/>
<sequence>MRLRDGVEVLWRSRHEVQVGVDRRHCVLLQYVTQRQFAALARLARSPGLPEREARRHLRANLLAQLADADLLAPAEATGLSAALQRECNTYARAAIKLPGLEQRPNHRVGLVGVGSYLARVAETLAACGYGQVCLSAELAAAAPPIAGAPGLLQRPGTDWAVEQDFVVVAGRHVTAPWLTRALTAADVPHLLVITGERELLVGPLVVPGQSACARCTHLHATAADPDWPALATQLVGLPPSPIPAVATVRAVSLVTQAAVAWLDRRDPEYLGRQLVVPFDGTGASLREIAAHPECGCGAATDGLSPVSHLPVARARPPAPADAAS</sequence>
<organism evidence="1 2">
    <name type="scientific">Buchananella hordeovulneris</name>
    <dbReference type="NCBI Taxonomy" id="52770"/>
    <lineage>
        <taxon>Bacteria</taxon>
        <taxon>Bacillati</taxon>
        <taxon>Actinomycetota</taxon>
        <taxon>Actinomycetes</taxon>
        <taxon>Actinomycetales</taxon>
        <taxon>Actinomycetaceae</taxon>
        <taxon>Buchananella</taxon>
    </lineage>
</organism>
<proteinExistence type="predicted"/>
<comment type="caution">
    <text evidence="1">The sequence shown here is derived from an EMBL/GenBank/DDBJ whole genome shotgun (WGS) entry which is preliminary data.</text>
</comment>
<keyword evidence="2" id="KW-1185">Reference proteome</keyword>
<dbReference type="Gene3D" id="3.40.50.720">
    <property type="entry name" value="NAD(P)-binding Rossmann-like Domain"/>
    <property type="match status" value="1"/>
</dbReference>
<name>A0A1Q5PW93_9ACTO</name>
<reference evidence="2" key="1">
    <citation type="submission" date="2016-12" db="EMBL/GenBank/DDBJ databases">
        <authorList>
            <person name="Meng X."/>
        </authorList>
    </citation>
    <scope>NUCLEOTIDE SEQUENCE [LARGE SCALE GENOMIC DNA]</scope>
    <source>
        <strain evidence="2">DSM 20732</strain>
    </source>
</reference>
<dbReference type="InParanoid" id="A0A1Q5PW93"/>
<accession>A0A1Q5PW93</accession>
<dbReference type="RefSeq" id="WP_073824253.1">
    <property type="nucleotide sequence ID" value="NZ_MQVS01000005.1"/>
</dbReference>
<protein>
    <recommendedName>
        <fullName evidence="3">Bacteriocin biosynthesis cyclodehydratase domain-containing protein</fullName>
    </recommendedName>
</protein>
<gene>
    <name evidence="1" type="ORF">BSZ40_05950</name>
</gene>